<protein>
    <submittedName>
        <fullName evidence="1">Uncharacterized protein</fullName>
    </submittedName>
</protein>
<organism evidence="1 2">
    <name type="scientific">Alligator mississippiensis</name>
    <name type="common">American alligator</name>
    <dbReference type="NCBI Taxonomy" id="8496"/>
    <lineage>
        <taxon>Eukaryota</taxon>
        <taxon>Metazoa</taxon>
        <taxon>Chordata</taxon>
        <taxon>Craniata</taxon>
        <taxon>Vertebrata</taxon>
        <taxon>Euteleostomi</taxon>
        <taxon>Archelosauria</taxon>
        <taxon>Archosauria</taxon>
        <taxon>Crocodylia</taxon>
        <taxon>Alligatoridae</taxon>
        <taxon>Alligatorinae</taxon>
        <taxon>Alligator</taxon>
    </lineage>
</organism>
<accession>A0A151P8K9</accession>
<evidence type="ECO:0000313" key="1">
    <source>
        <dbReference type="EMBL" id="KYO45364.1"/>
    </source>
</evidence>
<name>A0A151P8K9_ALLMI</name>
<proteinExistence type="predicted"/>
<evidence type="ECO:0000313" key="2">
    <source>
        <dbReference type="Proteomes" id="UP000050525"/>
    </source>
</evidence>
<dbReference type="AlphaFoldDB" id="A0A151P8K9"/>
<dbReference type="Proteomes" id="UP000050525">
    <property type="component" value="Unassembled WGS sequence"/>
</dbReference>
<gene>
    <name evidence="1" type="ORF">Y1Q_0015050</name>
</gene>
<reference evidence="1 2" key="1">
    <citation type="journal article" date="2012" name="Genome Biol.">
        <title>Sequencing three crocodilian genomes to illuminate the evolution of archosaurs and amniotes.</title>
        <authorList>
            <person name="St John J.A."/>
            <person name="Braun E.L."/>
            <person name="Isberg S.R."/>
            <person name="Miles L.G."/>
            <person name="Chong A.Y."/>
            <person name="Gongora J."/>
            <person name="Dalzell P."/>
            <person name="Moran C."/>
            <person name="Bed'hom B."/>
            <person name="Abzhanov A."/>
            <person name="Burgess S.C."/>
            <person name="Cooksey A.M."/>
            <person name="Castoe T.A."/>
            <person name="Crawford N.G."/>
            <person name="Densmore L.D."/>
            <person name="Drew J.C."/>
            <person name="Edwards S.V."/>
            <person name="Faircloth B.C."/>
            <person name="Fujita M.K."/>
            <person name="Greenwold M.J."/>
            <person name="Hoffmann F.G."/>
            <person name="Howard J.M."/>
            <person name="Iguchi T."/>
            <person name="Janes D.E."/>
            <person name="Khan S.Y."/>
            <person name="Kohno S."/>
            <person name="de Koning A.J."/>
            <person name="Lance S.L."/>
            <person name="McCarthy F.M."/>
            <person name="McCormack J.E."/>
            <person name="Merchant M.E."/>
            <person name="Peterson D.G."/>
            <person name="Pollock D.D."/>
            <person name="Pourmand N."/>
            <person name="Raney B.J."/>
            <person name="Roessler K.A."/>
            <person name="Sanford J.R."/>
            <person name="Sawyer R.H."/>
            <person name="Schmidt C.J."/>
            <person name="Triplett E.W."/>
            <person name="Tuberville T.D."/>
            <person name="Venegas-Anaya M."/>
            <person name="Howard J.T."/>
            <person name="Jarvis E.D."/>
            <person name="Guillette L.J.Jr."/>
            <person name="Glenn T.C."/>
            <person name="Green R.E."/>
            <person name="Ray D.A."/>
        </authorList>
    </citation>
    <scope>NUCLEOTIDE SEQUENCE [LARGE SCALE GENOMIC DNA]</scope>
    <source>
        <strain evidence="1">KSC_2009_1</strain>
    </source>
</reference>
<sequence>MENETAPPAFPTLDGYSAVPKLRKRMPGILVTLSRTDGCARRVSPRVAGVIPRMKAFLQLPNGGHCTHYVWMYQCLQESVTSAYATGQMPGETLRGEMFTTLTGAKSTLRGFFLQNNMLKNGLGNLTVESLKD</sequence>
<dbReference type="EMBL" id="AKHW03000563">
    <property type="protein sequence ID" value="KYO45364.1"/>
    <property type="molecule type" value="Genomic_DNA"/>
</dbReference>
<keyword evidence="2" id="KW-1185">Reference proteome</keyword>
<comment type="caution">
    <text evidence="1">The sequence shown here is derived from an EMBL/GenBank/DDBJ whole genome shotgun (WGS) entry which is preliminary data.</text>
</comment>